<dbReference type="AlphaFoldDB" id="A0A0N1HXR4"/>
<dbReference type="InterPro" id="IPR001199">
    <property type="entry name" value="Cyt_B5-like_heme/steroid-bd"/>
</dbReference>
<dbReference type="Pfam" id="PF00173">
    <property type="entry name" value="Cyt-b5"/>
    <property type="match status" value="1"/>
</dbReference>
<feature type="region of interest" description="Disordered" evidence="2">
    <location>
        <begin position="222"/>
        <end position="263"/>
    </location>
</feature>
<dbReference type="InterPro" id="IPR050577">
    <property type="entry name" value="MAPR/NEUFC/NENF-like"/>
</dbReference>
<accession>A0A0N1HXR4</accession>
<protein>
    <submittedName>
        <fullName evidence="4">Putative steroid-binding protein 3</fullName>
    </submittedName>
</protein>
<sequence>MSDNDGLRHRGPSKANDTVKPVNSNPAQRIQKDDDGPGISLLDILRILLTLVILSCALSYYLTPTSSLIWGYSAWFTNPKAVVQYFQGPVVLTLEELSQYNGTDFSRPIYLAINSTIFDVSASPQTYGPGGSYSVFAGRDATRAFVTGCFADDTTSDLRGAEEIYLPVEDVEDEGLSSGEKKVRAERERREARRRVRGEVEHWVQFYKGNAKYFEVGRVVQETKEDEGPPPVLCEVAQKGRPKRSKMNSGKNKKQAAPGKPVQ</sequence>
<organism evidence="4 5">
    <name type="scientific">Cyphellophora attinorum</name>
    <dbReference type="NCBI Taxonomy" id="1664694"/>
    <lineage>
        <taxon>Eukaryota</taxon>
        <taxon>Fungi</taxon>
        <taxon>Dikarya</taxon>
        <taxon>Ascomycota</taxon>
        <taxon>Pezizomycotina</taxon>
        <taxon>Eurotiomycetes</taxon>
        <taxon>Chaetothyriomycetidae</taxon>
        <taxon>Chaetothyriales</taxon>
        <taxon>Cyphellophoraceae</taxon>
        <taxon>Cyphellophora</taxon>
    </lineage>
</organism>
<feature type="region of interest" description="Disordered" evidence="2">
    <location>
        <begin position="1"/>
        <end position="32"/>
    </location>
</feature>
<evidence type="ECO:0000256" key="1">
    <source>
        <dbReference type="ARBA" id="ARBA00038357"/>
    </source>
</evidence>
<dbReference type="Gene3D" id="3.10.120.10">
    <property type="entry name" value="Cytochrome b5-like heme/steroid binding domain"/>
    <property type="match status" value="1"/>
</dbReference>
<dbReference type="GO" id="GO:0012505">
    <property type="term" value="C:endomembrane system"/>
    <property type="evidence" value="ECO:0007669"/>
    <property type="project" value="TreeGrafter"/>
</dbReference>
<dbReference type="InterPro" id="IPR036400">
    <property type="entry name" value="Cyt_B5-like_heme/steroid_sf"/>
</dbReference>
<dbReference type="GeneID" id="28734054"/>
<dbReference type="OrthoDB" id="10257697at2759"/>
<evidence type="ECO:0000256" key="2">
    <source>
        <dbReference type="SAM" id="MobiDB-lite"/>
    </source>
</evidence>
<feature type="domain" description="Cytochrome b5 heme-binding" evidence="3">
    <location>
        <begin position="92"/>
        <end position="172"/>
    </location>
</feature>
<dbReference type="VEuPathDB" id="FungiDB:AB675_2220"/>
<gene>
    <name evidence="4" type="ORF">AB675_2220</name>
</gene>
<dbReference type="STRING" id="1664694.A0A0N1HXR4"/>
<dbReference type="RefSeq" id="XP_018002837.1">
    <property type="nucleotide sequence ID" value="XM_018142174.1"/>
</dbReference>
<comment type="similarity">
    <text evidence="1">Belongs to the cytochrome b5 family. MAPR subfamily.</text>
</comment>
<comment type="caution">
    <text evidence="4">The sequence shown here is derived from an EMBL/GenBank/DDBJ whole genome shotgun (WGS) entry which is preliminary data.</text>
</comment>
<name>A0A0N1HXR4_9EURO</name>
<evidence type="ECO:0000313" key="5">
    <source>
        <dbReference type="Proteomes" id="UP000038010"/>
    </source>
</evidence>
<dbReference type="PANTHER" id="PTHR10281">
    <property type="entry name" value="MEMBRANE-ASSOCIATED PROGESTERONE RECEPTOR COMPONENT-RELATED"/>
    <property type="match status" value="1"/>
</dbReference>
<dbReference type="FunFam" id="3.10.120.10:FF:000018">
    <property type="entry name" value="Heme/steroid binding domain protein, putative"/>
    <property type="match status" value="1"/>
</dbReference>
<dbReference type="GO" id="GO:0016020">
    <property type="term" value="C:membrane"/>
    <property type="evidence" value="ECO:0007669"/>
    <property type="project" value="TreeGrafter"/>
</dbReference>
<dbReference type="EMBL" id="LFJN01000006">
    <property type="protein sequence ID" value="KPI42874.1"/>
    <property type="molecule type" value="Genomic_DNA"/>
</dbReference>
<evidence type="ECO:0000259" key="3">
    <source>
        <dbReference type="SMART" id="SM01117"/>
    </source>
</evidence>
<dbReference type="SUPFAM" id="SSF55856">
    <property type="entry name" value="Cytochrome b5-like heme/steroid binding domain"/>
    <property type="match status" value="1"/>
</dbReference>
<evidence type="ECO:0000313" key="4">
    <source>
        <dbReference type="EMBL" id="KPI42874.1"/>
    </source>
</evidence>
<reference evidence="4 5" key="1">
    <citation type="submission" date="2015-06" db="EMBL/GenBank/DDBJ databases">
        <title>Draft genome of the ant-associated black yeast Phialophora attae CBS 131958.</title>
        <authorList>
            <person name="Moreno L.F."/>
            <person name="Stielow B.J."/>
            <person name="de Hoog S."/>
            <person name="Vicente V.A."/>
            <person name="Weiss V.A."/>
            <person name="de Vries M."/>
            <person name="Cruz L.M."/>
            <person name="Souza E.M."/>
        </authorList>
    </citation>
    <scope>NUCLEOTIDE SEQUENCE [LARGE SCALE GENOMIC DNA]</scope>
    <source>
        <strain evidence="4 5">CBS 131958</strain>
    </source>
</reference>
<proteinExistence type="inferred from homology"/>
<dbReference type="SMART" id="SM01117">
    <property type="entry name" value="Cyt-b5"/>
    <property type="match status" value="1"/>
</dbReference>
<keyword evidence="5" id="KW-1185">Reference proteome</keyword>
<dbReference type="PANTHER" id="PTHR10281:SF76">
    <property type="entry name" value="CALCUTTA CUP-RELATED"/>
    <property type="match status" value="1"/>
</dbReference>
<feature type="compositionally biased region" description="Basic residues" evidence="2">
    <location>
        <begin position="240"/>
        <end position="254"/>
    </location>
</feature>
<dbReference type="Proteomes" id="UP000038010">
    <property type="component" value="Unassembled WGS sequence"/>
</dbReference>